<sequence length="80" mass="8396">MTDVGGGPTPSPGAGSGRRGRRRVVAPPTSGQPEEVEAQPYVPAGSQGEPTGEGPHAGGDPEDDAAARERWFREQRPPHW</sequence>
<comment type="caution">
    <text evidence="2">The sequence shown here is derived from an EMBL/GenBank/DDBJ whole genome shotgun (WGS) entry which is preliminary data.</text>
</comment>
<dbReference type="Proteomes" id="UP001251870">
    <property type="component" value="Unassembled WGS sequence"/>
</dbReference>
<evidence type="ECO:0000256" key="1">
    <source>
        <dbReference type="SAM" id="MobiDB-lite"/>
    </source>
</evidence>
<reference evidence="2 3" key="1">
    <citation type="submission" date="2023-09" db="EMBL/GenBank/DDBJ databases">
        <title>Description of three actinobacteria isolated from air of manufacturing shop in a pharmaceutical factory.</title>
        <authorList>
            <person name="Zhang D.-F."/>
        </authorList>
    </citation>
    <scope>NUCLEOTIDE SEQUENCE [LARGE SCALE GENOMIC DNA]</scope>
    <source>
        <strain evidence="2 3">LY-0111</strain>
    </source>
</reference>
<gene>
    <name evidence="2" type="ORF">RIL96_11245</name>
</gene>
<evidence type="ECO:0000313" key="3">
    <source>
        <dbReference type="Proteomes" id="UP001251870"/>
    </source>
</evidence>
<proteinExistence type="predicted"/>
<feature type="compositionally biased region" description="Basic and acidic residues" evidence="1">
    <location>
        <begin position="65"/>
        <end position="80"/>
    </location>
</feature>
<accession>A0ABU2DV39</accession>
<feature type="region of interest" description="Disordered" evidence="1">
    <location>
        <begin position="1"/>
        <end position="80"/>
    </location>
</feature>
<keyword evidence="3" id="KW-1185">Reference proteome</keyword>
<dbReference type="RefSeq" id="WP_310549122.1">
    <property type="nucleotide sequence ID" value="NZ_JAVKGR010000017.1"/>
</dbReference>
<protein>
    <submittedName>
        <fullName evidence="2">Uncharacterized protein</fullName>
    </submittedName>
</protein>
<dbReference type="EMBL" id="JAVKGR010000017">
    <property type="protein sequence ID" value="MDR8020140.1"/>
    <property type="molecule type" value="Genomic_DNA"/>
</dbReference>
<name>A0ABU2DV39_9MICC</name>
<evidence type="ECO:0000313" key="2">
    <source>
        <dbReference type="EMBL" id="MDR8020140.1"/>
    </source>
</evidence>
<organism evidence="2 3">
    <name type="scientific">Nesterenkonia aerolata</name>
    <dbReference type="NCBI Taxonomy" id="3074079"/>
    <lineage>
        <taxon>Bacteria</taxon>
        <taxon>Bacillati</taxon>
        <taxon>Actinomycetota</taxon>
        <taxon>Actinomycetes</taxon>
        <taxon>Micrococcales</taxon>
        <taxon>Micrococcaceae</taxon>
        <taxon>Nesterenkonia</taxon>
    </lineage>
</organism>